<evidence type="ECO:0000256" key="2">
    <source>
        <dbReference type="ARBA" id="ARBA00022741"/>
    </source>
</evidence>
<evidence type="ECO:0000256" key="9">
    <source>
        <dbReference type="SAM" id="Phobius"/>
    </source>
</evidence>
<dbReference type="Gene3D" id="3.40.50.300">
    <property type="entry name" value="P-loop containing nucleotide triphosphate hydrolases"/>
    <property type="match status" value="1"/>
</dbReference>
<evidence type="ECO:0000256" key="3">
    <source>
        <dbReference type="ARBA" id="ARBA00022787"/>
    </source>
</evidence>
<dbReference type="InterPro" id="IPR041569">
    <property type="entry name" value="AAA_lid_3"/>
</dbReference>
<evidence type="ECO:0000256" key="4">
    <source>
        <dbReference type="ARBA" id="ARBA00022840"/>
    </source>
</evidence>
<dbReference type="GO" id="GO:0005524">
    <property type="term" value="F:ATP binding"/>
    <property type="evidence" value="ECO:0007669"/>
    <property type="project" value="UniProtKB-KW"/>
</dbReference>
<keyword evidence="2 7" id="KW-0547">Nucleotide-binding</keyword>
<dbReference type="InterPro" id="IPR003960">
    <property type="entry name" value="ATPase_AAA_CS"/>
</dbReference>
<accession>A0A448ZFN7</accession>
<dbReference type="GO" id="GO:0005741">
    <property type="term" value="C:mitochondrial outer membrane"/>
    <property type="evidence" value="ECO:0007669"/>
    <property type="project" value="UniProtKB-SubCell"/>
</dbReference>
<keyword evidence="9" id="KW-0472">Membrane</keyword>
<feature type="transmembrane region" description="Helical" evidence="9">
    <location>
        <begin position="25"/>
        <end position="47"/>
    </location>
</feature>
<dbReference type="EMBL" id="CAACVS010000313">
    <property type="protein sequence ID" value="VEU40848.1"/>
    <property type="molecule type" value="Genomic_DNA"/>
</dbReference>
<keyword evidence="9" id="KW-1133">Transmembrane helix</keyword>
<evidence type="ECO:0000256" key="6">
    <source>
        <dbReference type="ARBA" id="ARBA00023128"/>
    </source>
</evidence>
<dbReference type="GO" id="GO:0016887">
    <property type="term" value="F:ATP hydrolysis activity"/>
    <property type="evidence" value="ECO:0007669"/>
    <property type="project" value="InterPro"/>
</dbReference>
<feature type="region of interest" description="Disordered" evidence="8">
    <location>
        <begin position="394"/>
        <end position="460"/>
    </location>
</feature>
<organism evidence="11 12">
    <name type="scientific">Pseudo-nitzschia multistriata</name>
    <dbReference type="NCBI Taxonomy" id="183589"/>
    <lineage>
        <taxon>Eukaryota</taxon>
        <taxon>Sar</taxon>
        <taxon>Stramenopiles</taxon>
        <taxon>Ochrophyta</taxon>
        <taxon>Bacillariophyta</taxon>
        <taxon>Bacillariophyceae</taxon>
        <taxon>Bacillariophycidae</taxon>
        <taxon>Bacillariales</taxon>
        <taxon>Bacillariaceae</taxon>
        <taxon>Pseudo-nitzschia</taxon>
    </lineage>
</organism>
<keyword evidence="12" id="KW-1185">Reference proteome</keyword>
<proteinExistence type="inferred from homology"/>
<evidence type="ECO:0000313" key="11">
    <source>
        <dbReference type="EMBL" id="VEU40848.1"/>
    </source>
</evidence>
<protein>
    <recommendedName>
        <fullName evidence="10">AAA+ ATPase domain-containing protein</fullName>
    </recommendedName>
</protein>
<keyword evidence="6" id="KW-0496">Mitochondrion</keyword>
<dbReference type="SMART" id="SM00382">
    <property type="entry name" value="AAA"/>
    <property type="match status" value="1"/>
</dbReference>
<evidence type="ECO:0000256" key="5">
    <source>
        <dbReference type="ARBA" id="ARBA00023054"/>
    </source>
</evidence>
<keyword evidence="4 7" id="KW-0067">ATP-binding</keyword>
<dbReference type="SUPFAM" id="SSF52540">
    <property type="entry name" value="P-loop containing nucleoside triphosphate hydrolases"/>
    <property type="match status" value="1"/>
</dbReference>
<dbReference type="PANTHER" id="PTHR45644:SF3">
    <property type="entry name" value="FI08533P-RELATED"/>
    <property type="match status" value="1"/>
</dbReference>
<feature type="domain" description="AAA+ ATPase" evidence="10">
    <location>
        <begin position="144"/>
        <end position="285"/>
    </location>
</feature>
<reference evidence="11 12" key="1">
    <citation type="submission" date="2019-01" db="EMBL/GenBank/DDBJ databases">
        <authorList>
            <person name="Ferrante I. M."/>
        </authorList>
    </citation>
    <scope>NUCLEOTIDE SEQUENCE [LARGE SCALE GENOMIC DNA]</scope>
    <source>
        <strain evidence="11 12">B856</strain>
    </source>
</reference>
<comment type="similarity">
    <text evidence="7">Belongs to the AAA ATPase family.</text>
</comment>
<keyword evidence="5" id="KW-0175">Coiled coil</keyword>
<dbReference type="PANTHER" id="PTHR45644">
    <property type="entry name" value="AAA ATPASE, PUTATIVE (AFU_ORTHOLOGUE AFUA_2G12920)-RELATED-RELATED"/>
    <property type="match status" value="1"/>
</dbReference>
<comment type="subcellular location">
    <subcellularLocation>
        <location evidence="1">Mitochondrion outer membrane</location>
        <topology evidence="1">Single-pass membrane protein</topology>
    </subcellularLocation>
</comment>
<keyword evidence="3" id="KW-1000">Mitochondrion outer membrane</keyword>
<evidence type="ECO:0000256" key="8">
    <source>
        <dbReference type="SAM" id="MobiDB-lite"/>
    </source>
</evidence>
<dbReference type="Proteomes" id="UP000291116">
    <property type="component" value="Unassembled WGS sequence"/>
</dbReference>
<dbReference type="AlphaFoldDB" id="A0A448ZFN7"/>
<dbReference type="Pfam" id="PF00004">
    <property type="entry name" value="AAA"/>
    <property type="match status" value="1"/>
</dbReference>
<keyword evidence="9" id="KW-0812">Transmembrane</keyword>
<evidence type="ECO:0000259" key="10">
    <source>
        <dbReference type="SMART" id="SM00382"/>
    </source>
</evidence>
<dbReference type="Pfam" id="PF17862">
    <property type="entry name" value="AAA_lid_3"/>
    <property type="match status" value="1"/>
</dbReference>
<gene>
    <name evidence="11" type="ORF">PSNMU_V1.4_AUG-EV-PASAV3_0077600</name>
</gene>
<dbReference type="InterPro" id="IPR003593">
    <property type="entry name" value="AAA+_ATPase"/>
</dbReference>
<sequence length="460" mass="50133">MPSPSAPESSRVRDGKKREKDTAQFLVELGVEVGILIATGVLASYVVNKIVKGLNAGNQDADVEAAASAAEKRLHTLMKEKGREIPPLTNYERQISQDVIDPADISVRFADIGGLDEKKQEIWELAVLPLQQPELFAQSGLLQAPGGILLYGPPGTGKTMLAKAIAKEAQATFLAVKLSKIMNKWFGESNKLIDAIFSLANKLAPSIIFIDELDTFLNPRDGAENSAGNAIKAEFLTLWDGITTSGNSHESHGPVMVLGATNRPNHVDNAILRRLPRIFRIDLPNVQGRLQILRLTLEKSKHPLGDSAKKYLPQLAKETQGYSGSDLKELLNCAALQAVREVMREKSRRAVGLIPESGVSEIDEEAKDEGEKPAKQPRLRAMTADDLRLARTKVKRTGAESADYDERQNGYGGGARGPMIDPEQLMRLLASQLMHGSTNGHGNHKAKRNNNNNGDDIPNL</sequence>
<name>A0A448ZFN7_9STRA</name>
<evidence type="ECO:0000256" key="1">
    <source>
        <dbReference type="ARBA" id="ARBA00004572"/>
    </source>
</evidence>
<evidence type="ECO:0000313" key="12">
    <source>
        <dbReference type="Proteomes" id="UP000291116"/>
    </source>
</evidence>
<evidence type="ECO:0000256" key="7">
    <source>
        <dbReference type="RuleBase" id="RU003651"/>
    </source>
</evidence>
<dbReference type="InterPro" id="IPR051701">
    <property type="entry name" value="Mito_OM_Translocase_MSP1"/>
</dbReference>
<dbReference type="PROSITE" id="PS00674">
    <property type="entry name" value="AAA"/>
    <property type="match status" value="1"/>
</dbReference>
<dbReference type="InterPro" id="IPR003959">
    <property type="entry name" value="ATPase_AAA_core"/>
</dbReference>
<dbReference type="InterPro" id="IPR027417">
    <property type="entry name" value="P-loop_NTPase"/>
</dbReference>
<dbReference type="OrthoDB" id="10254455at2759"/>
<dbReference type="FunFam" id="3.40.50.300:FF:001025">
    <property type="entry name" value="ATPase family, AAA domain-containing 2B"/>
    <property type="match status" value="1"/>
</dbReference>
<dbReference type="Gene3D" id="1.10.8.60">
    <property type="match status" value="1"/>
</dbReference>